<accession>I3UT53</accession>
<sequence>MAAILATTTFRTKPNSHWQGDFNRSHQCQIMVAAENHGLAYKHLSAL</sequence>
<proteinExistence type="predicted"/>
<evidence type="ECO:0000313" key="1">
    <source>
        <dbReference type="EMBL" id="AFK68674.1"/>
    </source>
</evidence>
<dbReference type="AlphaFoldDB" id="I3UT53"/>
<dbReference type="HOGENOM" id="CLU_3172231_0_0_6"/>
<dbReference type="KEGG" id="ppi:YSA_03524"/>
<protein>
    <submittedName>
        <fullName evidence="1">Uncharacterized protein</fullName>
    </submittedName>
</protein>
<gene>
    <name evidence="1" type="ORF">YSA_03524</name>
</gene>
<name>I3UT53_PSEPU</name>
<dbReference type="EMBL" id="CP003588">
    <property type="protein sequence ID" value="AFK68674.1"/>
    <property type="molecule type" value="Genomic_DNA"/>
</dbReference>
<dbReference type="Proteomes" id="UP000005268">
    <property type="component" value="Chromosome"/>
</dbReference>
<organism evidence="1 2">
    <name type="scientific">Pseudomonas putida ND6</name>
    <dbReference type="NCBI Taxonomy" id="231023"/>
    <lineage>
        <taxon>Bacteria</taxon>
        <taxon>Pseudomonadati</taxon>
        <taxon>Pseudomonadota</taxon>
        <taxon>Gammaproteobacteria</taxon>
        <taxon>Pseudomonadales</taxon>
        <taxon>Pseudomonadaceae</taxon>
        <taxon>Pseudomonas</taxon>
    </lineage>
</organism>
<reference evidence="1 2" key="1">
    <citation type="journal article" date="2012" name="J. Bacteriol.">
        <title>Complete Genome Sequence of the Naphthalene-Degrading Pseudomonas putida Strain ND6.</title>
        <authorList>
            <person name="Li S."/>
            <person name="Zhao H."/>
            <person name="Li Y."/>
            <person name="Niu S."/>
            <person name="Cai B."/>
        </authorList>
    </citation>
    <scope>NUCLEOTIDE SEQUENCE [LARGE SCALE GENOMIC DNA]</scope>
    <source>
        <strain evidence="1 2">ND6</strain>
    </source>
</reference>
<evidence type="ECO:0000313" key="2">
    <source>
        <dbReference type="Proteomes" id="UP000005268"/>
    </source>
</evidence>